<evidence type="ECO:0000256" key="1">
    <source>
        <dbReference type="SAM" id="SignalP"/>
    </source>
</evidence>
<keyword evidence="4" id="KW-1185">Reference proteome</keyword>
<dbReference type="InterPro" id="IPR010333">
    <property type="entry name" value="VirJ"/>
</dbReference>
<keyword evidence="1" id="KW-0732">Signal</keyword>
<dbReference type="AlphaFoldDB" id="A0A5M9HJC8"/>
<feature type="chain" id="PRO_5024454875" description="Bacterial virulence domain-containing protein" evidence="1">
    <location>
        <begin position="24"/>
        <end position="228"/>
    </location>
</feature>
<organism evidence="3 4">
    <name type="scientific">Arcticibacter tournemirensis</name>
    <dbReference type="NCBI Taxonomy" id="699437"/>
    <lineage>
        <taxon>Bacteria</taxon>
        <taxon>Pseudomonadati</taxon>
        <taxon>Bacteroidota</taxon>
        <taxon>Sphingobacteriia</taxon>
        <taxon>Sphingobacteriales</taxon>
        <taxon>Sphingobacteriaceae</taxon>
        <taxon>Arcticibacter</taxon>
    </lineage>
</organism>
<dbReference type="RefSeq" id="WP_141813565.1">
    <property type="nucleotide sequence ID" value="NZ_VFPL01000001.1"/>
</dbReference>
<feature type="signal peptide" evidence="1">
    <location>
        <begin position="1"/>
        <end position="23"/>
    </location>
</feature>
<dbReference type="SUPFAM" id="SSF53474">
    <property type="entry name" value="alpha/beta-Hydrolases"/>
    <property type="match status" value="1"/>
</dbReference>
<sequence>MQIIKIAAVLFVMMSGAVDEAMAAKASGDLPVIVSRPKSDNSDKLIIFITGDGGWNTFSKQLADSYVKEGIPVVALNSLKYFWKKKSPQEAANDVASLITKYSAEWQKKKIVLCGYSFGADVTPFIYRRLPAPLKSKVVLLQLLSPASFTDFEIHISDLFGSKDPVRSMDILSELKSVDAPVICYYGSLEEEKPFQNQQKVGFKVSILPGDHHYKNSFSAIAKAATSK</sequence>
<accession>A0A5M9HJC8</accession>
<dbReference type="InterPro" id="IPR029058">
    <property type="entry name" value="AB_hydrolase_fold"/>
</dbReference>
<evidence type="ECO:0000313" key="3">
    <source>
        <dbReference type="EMBL" id="KAA8485544.1"/>
    </source>
</evidence>
<dbReference type="Proteomes" id="UP000322918">
    <property type="component" value="Unassembled WGS sequence"/>
</dbReference>
<dbReference type="EMBL" id="VWNE01000004">
    <property type="protein sequence ID" value="KAA8485544.1"/>
    <property type="molecule type" value="Genomic_DNA"/>
</dbReference>
<reference evidence="3 4" key="1">
    <citation type="submission" date="2019-09" db="EMBL/GenBank/DDBJ databases">
        <title>Pararcticibacter amylolyticus gen. nov., sp. nov., isolated from a rottenly hemp rope, and reclassification of Pedobacter tournemirensis as Pararcticibacter tournemirensis comb. nov.</title>
        <authorList>
            <person name="Cai Y."/>
        </authorList>
    </citation>
    <scope>NUCLEOTIDE SEQUENCE [LARGE SCALE GENOMIC DNA]</scope>
    <source>
        <strain evidence="3 4">TF5-37.2-LB10</strain>
    </source>
</reference>
<feature type="domain" description="Bacterial virulence" evidence="2">
    <location>
        <begin position="43"/>
        <end position="224"/>
    </location>
</feature>
<dbReference type="OrthoDB" id="641022at2"/>
<dbReference type="Pfam" id="PF06057">
    <property type="entry name" value="VirJ"/>
    <property type="match status" value="1"/>
</dbReference>
<protein>
    <recommendedName>
        <fullName evidence="2">Bacterial virulence domain-containing protein</fullName>
    </recommendedName>
</protein>
<gene>
    <name evidence="3" type="ORF">F1649_03420</name>
</gene>
<comment type="caution">
    <text evidence="3">The sequence shown here is derived from an EMBL/GenBank/DDBJ whole genome shotgun (WGS) entry which is preliminary data.</text>
</comment>
<dbReference type="Gene3D" id="3.40.50.1820">
    <property type="entry name" value="alpha/beta hydrolase"/>
    <property type="match status" value="1"/>
</dbReference>
<evidence type="ECO:0000313" key="4">
    <source>
        <dbReference type="Proteomes" id="UP000322918"/>
    </source>
</evidence>
<evidence type="ECO:0000259" key="2">
    <source>
        <dbReference type="Pfam" id="PF06057"/>
    </source>
</evidence>
<proteinExistence type="predicted"/>
<name>A0A5M9HJC8_9SPHI</name>